<dbReference type="InterPro" id="IPR048517">
    <property type="entry name" value="DENR_N"/>
</dbReference>
<name>A0A8J5XAG6_DIALT</name>
<dbReference type="OrthoDB" id="277199at2759"/>
<dbReference type="PANTHER" id="PTHR12789">
    <property type="entry name" value="DENSITY-REGULATED PROTEIN HOMOLOG"/>
    <property type="match status" value="1"/>
</dbReference>
<evidence type="ECO:0000259" key="3">
    <source>
        <dbReference type="PROSITE" id="PS50296"/>
    </source>
</evidence>
<dbReference type="Pfam" id="PF21023">
    <property type="entry name" value="DENR_N"/>
    <property type="match status" value="1"/>
</dbReference>
<evidence type="ECO:0000313" key="4">
    <source>
        <dbReference type="EMBL" id="KAG8459702.1"/>
    </source>
</evidence>
<dbReference type="InterPro" id="IPR050318">
    <property type="entry name" value="DENR/SUI1_TIF"/>
</dbReference>
<dbReference type="InterPro" id="IPR036877">
    <property type="entry name" value="SUI1_dom_sf"/>
</dbReference>
<proteinExistence type="inferred from homology"/>
<feature type="domain" description="SUI1" evidence="3">
    <location>
        <begin position="119"/>
        <end position="190"/>
    </location>
</feature>
<dbReference type="EMBL" id="JAGTXO010000038">
    <property type="protein sequence ID" value="KAG8459702.1"/>
    <property type="molecule type" value="Genomic_DNA"/>
</dbReference>
<keyword evidence="5" id="KW-1185">Reference proteome</keyword>
<feature type="compositionally biased region" description="Low complexity" evidence="2">
    <location>
        <begin position="85"/>
        <end position="98"/>
    </location>
</feature>
<evidence type="ECO:0000256" key="1">
    <source>
        <dbReference type="ARBA" id="ARBA00007514"/>
    </source>
</evidence>
<dbReference type="GO" id="GO:0002188">
    <property type="term" value="P:translation reinitiation"/>
    <property type="evidence" value="ECO:0007669"/>
    <property type="project" value="TreeGrafter"/>
</dbReference>
<dbReference type="InterPro" id="IPR001950">
    <property type="entry name" value="SUI1"/>
</dbReference>
<dbReference type="AlphaFoldDB" id="A0A8J5XAG6"/>
<dbReference type="GO" id="GO:0001731">
    <property type="term" value="P:formation of translation preinitiation complex"/>
    <property type="evidence" value="ECO:0007669"/>
    <property type="project" value="TreeGrafter"/>
</dbReference>
<evidence type="ECO:0000313" key="5">
    <source>
        <dbReference type="Proteomes" id="UP000751190"/>
    </source>
</evidence>
<dbReference type="Pfam" id="PF01253">
    <property type="entry name" value="SUI1"/>
    <property type="match status" value="1"/>
</dbReference>
<accession>A0A8J5XAG6</accession>
<organism evidence="4 5">
    <name type="scientific">Diacronema lutheri</name>
    <name type="common">Unicellular marine alga</name>
    <name type="synonym">Monochrysis lutheri</name>
    <dbReference type="NCBI Taxonomy" id="2081491"/>
    <lineage>
        <taxon>Eukaryota</taxon>
        <taxon>Haptista</taxon>
        <taxon>Haptophyta</taxon>
        <taxon>Pavlovophyceae</taxon>
        <taxon>Pavlovales</taxon>
        <taxon>Pavlovaceae</taxon>
        <taxon>Diacronema</taxon>
    </lineage>
</organism>
<dbReference type="SUPFAM" id="SSF55159">
    <property type="entry name" value="eIF1-like"/>
    <property type="match status" value="1"/>
</dbReference>
<dbReference type="PANTHER" id="PTHR12789:SF0">
    <property type="entry name" value="DENSITY-REGULATED PROTEIN"/>
    <property type="match status" value="1"/>
</dbReference>
<dbReference type="PROSITE" id="PS50296">
    <property type="entry name" value="SUI1"/>
    <property type="match status" value="1"/>
</dbReference>
<dbReference type="Gene3D" id="3.30.780.10">
    <property type="entry name" value="SUI1-like domain"/>
    <property type="match status" value="1"/>
</dbReference>
<dbReference type="GO" id="GO:0003729">
    <property type="term" value="F:mRNA binding"/>
    <property type="evidence" value="ECO:0007669"/>
    <property type="project" value="TreeGrafter"/>
</dbReference>
<comment type="caution">
    <text evidence="4">The sequence shown here is derived from an EMBL/GenBank/DDBJ whole genome shotgun (WGS) entry which is preliminary data.</text>
</comment>
<gene>
    <name evidence="4" type="ORF">KFE25_003154</name>
</gene>
<evidence type="ECO:0000256" key="2">
    <source>
        <dbReference type="SAM" id="MobiDB-lite"/>
    </source>
</evidence>
<dbReference type="CDD" id="cd11607">
    <property type="entry name" value="DENR_C"/>
    <property type="match status" value="1"/>
</dbReference>
<dbReference type="GO" id="GO:0003743">
    <property type="term" value="F:translation initiation factor activity"/>
    <property type="evidence" value="ECO:0007669"/>
    <property type="project" value="InterPro"/>
</dbReference>
<comment type="similarity">
    <text evidence="1">Belongs to the DENR family.</text>
</comment>
<protein>
    <recommendedName>
        <fullName evidence="3">SUI1 domain-containing protein</fullName>
    </recommendedName>
</protein>
<dbReference type="InterPro" id="IPR046447">
    <property type="entry name" value="DENR_C"/>
</dbReference>
<reference evidence="4" key="1">
    <citation type="submission" date="2021-05" db="EMBL/GenBank/DDBJ databases">
        <title>The genome of the haptophyte Pavlova lutheri (Diacronema luteri, Pavlovales) - a model for lipid biosynthesis in eukaryotic algae.</title>
        <authorList>
            <person name="Hulatt C.J."/>
            <person name="Posewitz M.C."/>
        </authorList>
    </citation>
    <scope>NUCLEOTIDE SEQUENCE</scope>
    <source>
        <strain evidence="4">NIVA-4/92</strain>
    </source>
</reference>
<dbReference type="Proteomes" id="UP000751190">
    <property type="component" value="Unassembled WGS sequence"/>
</dbReference>
<dbReference type="OMA" id="EVFEIDM"/>
<sequence length="209" mass="21949">MAEGEQRAKPVYCTVCSLPVEYCEFQPSFDKCKEALVRNWPTSFPDVTADEDITALMTKLGFVGEPDDAAKKARATKRADKDDTPSASAAAGAPAADDGGAGDGGGKKKKGGKADVAQVVISIVQRNRRKHITSVVGLDAHGVKLGDASKVFGKKFASGASVVKNNGTPDAVEIQGEFKEPLAELIADQFGVAKAAIFFLDGGKKEPMF</sequence>
<feature type="region of interest" description="Disordered" evidence="2">
    <location>
        <begin position="71"/>
        <end position="111"/>
    </location>
</feature>